<protein>
    <submittedName>
        <fullName evidence="2">Uncharacterized protein</fullName>
    </submittedName>
</protein>
<gene>
    <name evidence="2" type="ORF">JXQ802_LOCUS30936</name>
    <name evidence="1" type="ORF">PYM288_LOCUS19304</name>
</gene>
<dbReference type="PANTHER" id="PTHR37450">
    <property type="entry name" value="CIPC PROTEIN"/>
    <property type="match status" value="1"/>
</dbReference>
<dbReference type="Proteomes" id="UP000663854">
    <property type="component" value="Unassembled WGS sequence"/>
</dbReference>
<organism evidence="2 3">
    <name type="scientific">Rotaria sordida</name>
    <dbReference type="NCBI Taxonomy" id="392033"/>
    <lineage>
        <taxon>Eukaryota</taxon>
        <taxon>Metazoa</taxon>
        <taxon>Spiralia</taxon>
        <taxon>Gnathifera</taxon>
        <taxon>Rotifera</taxon>
        <taxon>Eurotatoria</taxon>
        <taxon>Bdelloidea</taxon>
        <taxon>Philodinida</taxon>
        <taxon>Philodinidae</taxon>
        <taxon>Rotaria</taxon>
    </lineage>
</organism>
<keyword evidence="3" id="KW-1185">Reference proteome</keyword>
<comment type="caution">
    <text evidence="2">The sequence shown here is derived from an EMBL/GenBank/DDBJ whole genome shotgun (WGS) entry which is preliminary data.</text>
</comment>
<dbReference type="EMBL" id="CAJNOH010000637">
    <property type="protein sequence ID" value="CAF1093619.1"/>
    <property type="molecule type" value="Genomic_DNA"/>
</dbReference>
<dbReference type="EMBL" id="CAJNOL010001282">
    <property type="protein sequence ID" value="CAF1328538.1"/>
    <property type="molecule type" value="Genomic_DNA"/>
</dbReference>
<dbReference type="Proteomes" id="UP000663870">
    <property type="component" value="Unassembled WGS sequence"/>
</dbReference>
<dbReference type="AlphaFoldDB" id="A0A815FPH8"/>
<name>A0A815FPH8_9BILA</name>
<dbReference type="Pfam" id="PF12585">
    <property type="entry name" value="DUF3759"/>
    <property type="match status" value="1"/>
</dbReference>
<evidence type="ECO:0000313" key="2">
    <source>
        <dbReference type="EMBL" id="CAF1328538.1"/>
    </source>
</evidence>
<dbReference type="PANTHER" id="PTHR37450:SF1">
    <property type="entry name" value="CIPC PROTEIN"/>
    <property type="match status" value="1"/>
</dbReference>
<evidence type="ECO:0000313" key="1">
    <source>
        <dbReference type="EMBL" id="CAF1093619.1"/>
    </source>
</evidence>
<accession>A0A815FPH8</accession>
<sequence>MFNHNDSRQDHEAIYEQQPHHHLSWTHELIARAAGFAAMKTYEDNVRNTGEQVSYPLMKEMLADIAAAEIDKLFETQALGFLDREQAKRRAIQQAHQFAYEKYRPGGIFNVQEGQYEGHYHHHHHHCEE</sequence>
<evidence type="ECO:0000313" key="3">
    <source>
        <dbReference type="Proteomes" id="UP000663870"/>
    </source>
</evidence>
<reference evidence="2" key="1">
    <citation type="submission" date="2021-02" db="EMBL/GenBank/DDBJ databases">
        <authorList>
            <person name="Nowell W R."/>
        </authorList>
    </citation>
    <scope>NUCLEOTIDE SEQUENCE</scope>
</reference>
<proteinExistence type="predicted"/>
<dbReference type="InterPro" id="IPR022234">
    <property type="entry name" value="DUF3759"/>
</dbReference>